<dbReference type="STRING" id="1051891.A0A0C3L528"/>
<proteinExistence type="predicted"/>
<organism evidence="1 2">
    <name type="scientific">Tulasnella calospora MUT 4182</name>
    <dbReference type="NCBI Taxonomy" id="1051891"/>
    <lineage>
        <taxon>Eukaryota</taxon>
        <taxon>Fungi</taxon>
        <taxon>Dikarya</taxon>
        <taxon>Basidiomycota</taxon>
        <taxon>Agaricomycotina</taxon>
        <taxon>Agaricomycetes</taxon>
        <taxon>Cantharellales</taxon>
        <taxon>Tulasnellaceae</taxon>
        <taxon>Tulasnella</taxon>
    </lineage>
</organism>
<keyword evidence="2" id="KW-1185">Reference proteome</keyword>
<dbReference type="EMBL" id="KN823493">
    <property type="protein sequence ID" value="KIO16732.1"/>
    <property type="molecule type" value="Genomic_DNA"/>
</dbReference>
<protein>
    <recommendedName>
        <fullName evidence="3">DDE-1 domain-containing protein</fullName>
    </recommendedName>
</protein>
<sequence length="233" mass="26510">MQWSLRVGTRAAQKTPEDWEDKCEDAFLRVVYHIQLHKIPASLVINADQTGVSLLPMGNKTYAPRGSKQIPILGKEEKRQFTAMVASSASGTMLPIQCIWSGKTALSLPQKDARVESESRGNRWVPGGDSHWSTLETMKQWVIDVLVPYIERVKQEEGLPEHAMVLLLIDCWSVHRSEAFLDWMKREHKRIRIVFIPGGCGWISRFSYLGLGLLSLLRHREVPACGRWYSANL</sequence>
<gene>
    <name evidence="1" type="ORF">M407DRAFT_85670</name>
</gene>
<evidence type="ECO:0000313" key="1">
    <source>
        <dbReference type="EMBL" id="KIO16732.1"/>
    </source>
</evidence>
<reference evidence="2" key="2">
    <citation type="submission" date="2015-01" db="EMBL/GenBank/DDBJ databases">
        <title>Evolutionary Origins and Diversification of the Mycorrhizal Mutualists.</title>
        <authorList>
            <consortium name="DOE Joint Genome Institute"/>
            <consortium name="Mycorrhizal Genomics Consortium"/>
            <person name="Kohler A."/>
            <person name="Kuo A."/>
            <person name="Nagy L.G."/>
            <person name="Floudas D."/>
            <person name="Copeland A."/>
            <person name="Barry K.W."/>
            <person name="Cichocki N."/>
            <person name="Veneault-Fourrey C."/>
            <person name="LaButti K."/>
            <person name="Lindquist E.A."/>
            <person name="Lipzen A."/>
            <person name="Lundell T."/>
            <person name="Morin E."/>
            <person name="Murat C."/>
            <person name="Riley R."/>
            <person name="Ohm R."/>
            <person name="Sun H."/>
            <person name="Tunlid A."/>
            <person name="Henrissat B."/>
            <person name="Grigoriev I.V."/>
            <person name="Hibbett D.S."/>
            <person name="Martin F."/>
        </authorList>
    </citation>
    <scope>NUCLEOTIDE SEQUENCE [LARGE SCALE GENOMIC DNA]</scope>
    <source>
        <strain evidence="2">MUT 4182</strain>
    </source>
</reference>
<dbReference type="OrthoDB" id="3341102at2759"/>
<accession>A0A0C3L528</accession>
<evidence type="ECO:0008006" key="3">
    <source>
        <dbReference type="Google" id="ProtNLM"/>
    </source>
</evidence>
<reference evidence="1 2" key="1">
    <citation type="submission" date="2014-04" db="EMBL/GenBank/DDBJ databases">
        <authorList>
            <consortium name="DOE Joint Genome Institute"/>
            <person name="Kuo A."/>
            <person name="Girlanda M."/>
            <person name="Perotto S."/>
            <person name="Kohler A."/>
            <person name="Nagy L.G."/>
            <person name="Floudas D."/>
            <person name="Copeland A."/>
            <person name="Barry K.W."/>
            <person name="Cichocki N."/>
            <person name="Veneault-Fourrey C."/>
            <person name="LaButti K."/>
            <person name="Lindquist E.A."/>
            <person name="Lipzen A."/>
            <person name="Lundell T."/>
            <person name="Morin E."/>
            <person name="Murat C."/>
            <person name="Sun H."/>
            <person name="Tunlid A."/>
            <person name="Henrissat B."/>
            <person name="Grigoriev I.V."/>
            <person name="Hibbett D.S."/>
            <person name="Martin F."/>
            <person name="Nordberg H.P."/>
            <person name="Cantor M.N."/>
            <person name="Hua S.X."/>
        </authorList>
    </citation>
    <scope>NUCLEOTIDE SEQUENCE [LARGE SCALE GENOMIC DNA]</scope>
    <source>
        <strain evidence="1 2">MUT 4182</strain>
    </source>
</reference>
<evidence type="ECO:0000313" key="2">
    <source>
        <dbReference type="Proteomes" id="UP000054248"/>
    </source>
</evidence>
<dbReference type="HOGENOM" id="CLU_046752_2_0_1"/>
<name>A0A0C3L528_9AGAM</name>
<dbReference type="Proteomes" id="UP000054248">
    <property type="component" value="Unassembled WGS sequence"/>
</dbReference>
<dbReference type="AlphaFoldDB" id="A0A0C3L528"/>